<keyword evidence="6 9" id="KW-0949">S-adenosyl-L-methionine</keyword>
<comment type="caution">
    <text evidence="11">The sequence shown here is derived from an EMBL/GenBank/DDBJ whole genome shotgun (WGS) entry which is preliminary data.</text>
</comment>
<keyword evidence="4 9" id="KW-0489">Methyltransferase</keyword>
<dbReference type="GO" id="GO:0016434">
    <property type="term" value="F:rRNA (cytosine) methyltransferase activity"/>
    <property type="evidence" value="ECO:0007669"/>
    <property type="project" value="UniProtKB-UniRule"/>
</dbReference>
<gene>
    <name evidence="9" type="primary">rlmI</name>
    <name evidence="11" type="ORF">AB868_02382</name>
</gene>
<organism evidence="11 12">
    <name type="scientific">Serratia marcescens</name>
    <dbReference type="NCBI Taxonomy" id="615"/>
    <lineage>
        <taxon>Bacteria</taxon>
        <taxon>Pseudomonadati</taxon>
        <taxon>Pseudomonadota</taxon>
        <taxon>Gammaproteobacteria</taxon>
        <taxon>Enterobacterales</taxon>
        <taxon>Yersiniaceae</taxon>
        <taxon>Serratia</taxon>
    </lineage>
</organism>
<dbReference type="InterPro" id="IPR036974">
    <property type="entry name" value="PUA_sf"/>
</dbReference>
<evidence type="ECO:0000256" key="1">
    <source>
        <dbReference type="ARBA" id="ARBA00004496"/>
    </source>
</evidence>
<keyword evidence="3 9" id="KW-0698">rRNA processing</keyword>
<evidence type="ECO:0000259" key="10">
    <source>
        <dbReference type="SMART" id="SM00359"/>
    </source>
</evidence>
<dbReference type="PANTHER" id="PTHR42873:SF1">
    <property type="entry name" value="S-ADENOSYLMETHIONINE-DEPENDENT METHYLTRANSFERASE DOMAIN-CONTAINING PROTEIN"/>
    <property type="match status" value="1"/>
</dbReference>
<dbReference type="Gene3D" id="3.30.750.80">
    <property type="entry name" value="RNA methyltransferase domain (HRMD) like"/>
    <property type="match status" value="1"/>
</dbReference>
<dbReference type="EC" id="2.1.1.191" evidence="9"/>
<dbReference type="Pfam" id="PF10672">
    <property type="entry name" value="Methyltrans_SAM"/>
    <property type="match status" value="1"/>
</dbReference>
<dbReference type="GO" id="GO:0003723">
    <property type="term" value="F:RNA binding"/>
    <property type="evidence" value="ECO:0007669"/>
    <property type="project" value="UniProtKB-KW"/>
</dbReference>
<dbReference type="InterPro" id="IPR029063">
    <property type="entry name" value="SAM-dependent_MTases_sf"/>
</dbReference>
<dbReference type="Gene3D" id="3.40.50.150">
    <property type="entry name" value="Vaccinia Virus protein VP39"/>
    <property type="match status" value="1"/>
</dbReference>
<dbReference type="Pfam" id="PF17785">
    <property type="entry name" value="PUA_3"/>
    <property type="match status" value="1"/>
</dbReference>
<dbReference type="EMBL" id="LFJS01000012">
    <property type="protein sequence ID" value="KMU51639.1"/>
    <property type="molecule type" value="Genomic_DNA"/>
</dbReference>
<dbReference type="InterPro" id="IPR019614">
    <property type="entry name" value="SAM-dep_methyl-trfase"/>
</dbReference>
<dbReference type="PROSITE" id="PS50890">
    <property type="entry name" value="PUA"/>
    <property type="match status" value="1"/>
</dbReference>
<dbReference type="PANTHER" id="PTHR42873">
    <property type="entry name" value="RIBOSOMAL RNA LARGE SUBUNIT METHYLTRANSFERASE"/>
    <property type="match status" value="1"/>
</dbReference>
<dbReference type="CDD" id="cd11572">
    <property type="entry name" value="RlmI_M_like"/>
    <property type="match status" value="1"/>
</dbReference>
<name>A0A656VIC3_SERMA</name>
<evidence type="ECO:0000313" key="11">
    <source>
        <dbReference type="EMBL" id="KMU51639.1"/>
    </source>
</evidence>
<comment type="function">
    <text evidence="9">Specifically methylates the cytosine at position 1962 (m5C1962) of 23S rRNA.</text>
</comment>
<evidence type="ECO:0000313" key="12">
    <source>
        <dbReference type="Proteomes" id="UP000037482"/>
    </source>
</evidence>
<sequence>MTVRLFLAKGREKSLLRRHPWVFSGAVQRVEGKAHSGETIDILDSQGKWLARGAYSPESQIRARVWTFQQDEEINIDFFIRRLQQAQSWRDWVAQRDGLDGYRLIAGESDGLPGITIDRFQNFLVLQLLSAGAEYQRPALLSALQHCYPECSIYDRSDVAVRKKEGLLLAQGPVLGDLPPELLPITEHGMKLLVDIQQGHKTGFYLDQRDSRLAARNYSAGRRVLNCFSYTGAFAVSALMGGCAQVISVDTSQAALDIAKQNVELNKLDLNKAEFVRDDVFQLLRNYRAQGEKFDLIIMDPPKFVENKNQLASACRGYKDINMLALQLLNPGGILLSFSCSGLMPTDLFQKILADAAVDAGRDVQFIEQFRQAADHPVIATYPEGLYLKGFACRVM</sequence>
<comment type="similarity">
    <text evidence="8 9">Belongs to the methyltransferase superfamily. RlmI family.</text>
</comment>
<dbReference type="AlphaFoldDB" id="A0A656VIC3"/>
<dbReference type="HAMAP" id="MF_01857">
    <property type="entry name" value="23SrRNA_methyltr_I"/>
    <property type="match status" value="1"/>
</dbReference>
<dbReference type="SUPFAM" id="SSF88697">
    <property type="entry name" value="PUA domain-like"/>
    <property type="match status" value="1"/>
</dbReference>
<reference evidence="11 12" key="1">
    <citation type="submission" date="2015-06" db="EMBL/GenBank/DDBJ databases">
        <title>Draft Genome of Serratia marcescens Strain AH0650_Sm1.</title>
        <authorList>
            <person name="Wan Y."/>
            <person name="Gorrie C."/>
            <person name="Holt K."/>
        </authorList>
    </citation>
    <scope>NUCLEOTIDE SEQUENCE [LARGE SCALE GENOMIC DNA]</scope>
    <source>
        <strain evidence="11 12">AH0650_Sm1</strain>
    </source>
</reference>
<comment type="subcellular location">
    <subcellularLocation>
        <location evidence="1 9">Cytoplasm</location>
    </subcellularLocation>
</comment>
<evidence type="ECO:0000256" key="4">
    <source>
        <dbReference type="ARBA" id="ARBA00022603"/>
    </source>
</evidence>
<keyword evidence="7 9" id="KW-0694">RNA-binding</keyword>
<proteinExistence type="inferred from homology"/>
<dbReference type="SUPFAM" id="SSF53335">
    <property type="entry name" value="S-adenosyl-L-methionine-dependent methyltransferases"/>
    <property type="match status" value="1"/>
</dbReference>
<keyword evidence="5 9" id="KW-0808">Transferase</keyword>
<accession>A0A656VIC3</accession>
<dbReference type="InterPro" id="IPR023542">
    <property type="entry name" value="RLMI"/>
</dbReference>
<dbReference type="SMART" id="SM00359">
    <property type="entry name" value="PUA"/>
    <property type="match status" value="1"/>
</dbReference>
<dbReference type="GO" id="GO:0005737">
    <property type="term" value="C:cytoplasm"/>
    <property type="evidence" value="ECO:0007669"/>
    <property type="project" value="UniProtKB-SubCell"/>
</dbReference>
<dbReference type="InterPro" id="IPR041532">
    <property type="entry name" value="RlmI-like_PUA"/>
</dbReference>
<dbReference type="CDD" id="cd21153">
    <property type="entry name" value="PUA_RlmI"/>
    <property type="match status" value="1"/>
</dbReference>
<protein>
    <recommendedName>
        <fullName evidence="9">Ribosomal RNA large subunit methyltransferase I</fullName>
        <ecNumber evidence="9">2.1.1.191</ecNumber>
    </recommendedName>
    <alternativeName>
        <fullName evidence="9">23S rRNA m5C1962 methyltransferase</fullName>
    </alternativeName>
    <alternativeName>
        <fullName evidence="9">rRNA (cytosine-C(5)-)-methyltransferase RlmI</fullName>
    </alternativeName>
</protein>
<dbReference type="Gene3D" id="2.30.130.10">
    <property type="entry name" value="PUA domain"/>
    <property type="match status" value="1"/>
</dbReference>
<evidence type="ECO:0000256" key="7">
    <source>
        <dbReference type="ARBA" id="ARBA00022884"/>
    </source>
</evidence>
<dbReference type="Proteomes" id="UP000037482">
    <property type="component" value="Unassembled WGS sequence"/>
</dbReference>
<comment type="catalytic activity">
    <reaction evidence="9">
        <text>cytidine(1962) in 23S rRNA + S-adenosyl-L-methionine = 5-methylcytidine(1962) in 23S rRNA + S-adenosyl-L-homocysteine + H(+)</text>
        <dbReference type="Rhea" id="RHEA:42912"/>
        <dbReference type="Rhea" id="RHEA-COMP:10382"/>
        <dbReference type="Rhea" id="RHEA-COMP:10386"/>
        <dbReference type="ChEBI" id="CHEBI:15378"/>
        <dbReference type="ChEBI" id="CHEBI:57856"/>
        <dbReference type="ChEBI" id="CHEBI:59789"/>
        <dbReference type="ChEBI" id="CHEBI:74483"/>
        <dbReference type="ChEBI" id="CHEBI:82748"/>
        <dbReference type="EC" id="2.1.1.191"/>
    </reaction>
</comment>
<evidence type="ECO:0000256" key="8">
    <source>
        <dbReference type="ARBA" id="ARBA00038091"/>
    </source>
</evidence>
<dbReference type="CDD" id="cd02440">
    <property type="entry name" value="AdoMet_MTases"/>
    <property type="match status" value="1"/>
</dbReference>
<feature type="domain" description="PUA" evidence="10">
    <location>
        <begin position="3"/>
        <end position="88"/>
    </location>
</feature>
<keyword evidence="2 9" id="KW-0963">Cytoplasm</keyword>
<evidence type="ECO:0000256" key="6">
    <source>
        <dbReference type="ARBA" id="ARBA00022691"/>
    </source>
</evidence>
<evidence type="ECO:0000256" key="3">
    <source>
        <dbReference type="ARBA" id="ARBA00022552"/>
    </source>
</evidence>
<evidence type="ECO:0000256" key="5">
    <source>
        <dbReference type="ARBA" id="ARBA00022679"/>
    </source>
</evidence>
<evidence type="ECO:0000256" key="2">
    <source>
        <dbReference type="ARBA" id="ARBA00022490"/>
    </source>
</evidence>
<evidence type="ECO:0000256" key="9">
    <source>
        <dbReference type="HAMAP-Rule" id="MF_01857"/>
    </source>
</evidence>
<dbReference type="InterPro" id="IPR002478">
    <property type="entry name" value="PUA"/>
</dbReference>
<dbReference type="RefSeq" id="WP_049295350.1">
    <property type="nucleotide sequence ID" value="NZ_CAMITE010000024.1"/>
</dbReference>
<dbReference type="NCBIfam" id="NF011707">
    <property type="entry name" value="PRK15128.1"/>
    <property type="match status" value="1"/>
</dbReference>
<dbReference type="InterPro" id="IPR015947">
    <property type="entry name" value="PUA-like_sf"/>
</dbReference>